<sequence>MDHLLSGDERETVSSIRRTHFQSVEEFEAALRSVWDVEITQAEAGPGAATLWSTTTAGCLVYGGAGNRAMVYSGRRSEGYWTLTPITRLSACGRYRGQVLEDGDLLFLDPGGEVFQQTREGHRQHAISIPVTMAERIVTSEHGLPPESIVRQWSRKKAPRASARLERLLMQLLSGKMSACTGRQSDEAELVGQVIAEALSGSAPQTLRSSLANRRRIISQAEELIRNRLNQPPNITELCEATYSSRRLLFNAFHELLGRSPIAHIRILRLHAARRRIRADANEANIQEIAAELGFFHPGQFALYYSRCFGESPSQTRRFWQGFSFARESVLEKKTRRT</sequence>
<dbReference type="PROSITE" id="PS01124">
    <property type="entry name" value="HTH_ARAC_FAMILY_2"/>
    <property type="match status" value="1"/>
</dbReference>
<name>A0AAE3KCZ4_9GAMM</name>
<dbReference type="AlphaFoldDB" id="A0AAE3KCZ4"/>
<dbReference type="GO" id="GO:0003700">
    <property type="term" value="F:DNA-binding transcription factor activity"/>
    <property type="evidence" value="ECO:0007669"/>
    <property type="project" value="InterPro"/>
</dbReference>
<dbReference type="InterPro" id="IPR009057">
    <property type="entry name" value="Homeodomain-like_sf"/>
</dbReference>
<dbReference type="Pfam" id="PF12833">
    <property type="entry name" value="HTH_18"/>
    <property type="match status" value="1"/>
</dbReference>
<dbReference type="InterPro" id="IPR018060">
    <property type="entry name" value="HTH_AraC"/>
</dbReference>
<keyword evidence="6" id="KW-1185">Reference proteome</keyword>
<dbReference type="SMART" id="SM00342">
    <property type="entry name" value="HTH_ARAC"/>
    <property type="match status" value="1"/>
</dbReference>
<evidence type="ECO:0000256" key="1">
    <source>
        <dbReference type="ARBA" id="ARBA00023015"/>
    </source>
</evidence>
<dbReference type="InterPro" id="IPR050204">
    <property type="entry name" value="AraC_XylS_family_regulators"/>
</dbReference>
<dbReference type="RefSeq" id="WP_253479270.1">
    <property type="nucleotide sequence ID" value="NZ_JALJXV010000006.1"/>
</dbReference>
<dbReference type="InterPro" id="IPR018062">
    <property type="entry name" value="HTH_AraC-typ_CS"/>
</dbReference>
<dbReference type="PANTHER" id="PTHR46796">
    <property type="entry name" value="HTH-TYPE TRANSCRIPTIONAL ACTIVATOR RHAS-RELATED"/>
    <property type="match status" value="1"/>
</dbReference>
<dbReference type="PROSITE" id="PS00041">
    <property type="entry name" value="HTH_ARAC_FAMILY_1"/>
    <property type="match status" value="1"/>
</dbReference>
<keyword evidence="1" id="KW-0805">Transcription regulation</keyword>
<accession>A0AAE3KCZ4</accession>
<dbReference type="Proteomes" id="UP001205843">
    <property type="component" value="Unassembled WGS sequence"/>
</dbReference>
<keyword evidence="3" id="KW-0804">Transcription</keyword>
<dbReference type="SUPFAM" id="SSF46689">
    <property type="entry name" value="Homeodomain-like"/>
    <property type="match status" value="1"/>
</dbReference>
<gene>
    <name evidence="5" type="ORF">J2T57_002798</name>
</gene>
<dbReference type="EMBL" id="JALJXV010000006">
    <property type="protein sequence ID" value="MCP1675648.1"/>
    <property type="molecule type" value="Genomic_DNA"/>
</dbReference>
<keyword evidence="2 5" id="KW-0238">DNA-binding</keyword>
<comment type="caution">
    <text evidence="5">The sequence shown here is derived from an EMBL/GenBank/DDBJ whole genome shotgun (WGS) entry which is preliminary data.</text>
</comment>
<evidence type="ECO:0000313" key="5">
    <source>
        <dbReference type="EMBL" id="MCP1675648.1"/>
    </source>
</evidence>
<evidence type="ECO:0000313" key="6">
    <source>
        <dbReference type="Proteomes" id="UP001205843"/>
    </source>
</evidence>
<organism evidence="5 6">
    <name type="scientific">Natronocella acetinitrilica</name>
    <dbReference type="NCBI Taxonomy" id="414046"/>
    <lineage>
        <taxon>Bacteria</taxon>
        <taxon>Pseudomonadati</taxon>
        <taxon>Pseudomonadota</taxon>
        <taxon>Gammaproteobacteria</taxon>
        <taxon>Chromatiales</taxon>
        <taxon>Ectothiorhodospiraceae</taxon>
        <taxon>Natronocella</taxon>
    </lineage>
</organism>
<feature type="domain" description="HTH araC/xylS-type" evidence="4">
    <location>
        <begin position="219"/>
        <end position="319"/>
    </location>
</feature>
<dbReference type="Gene3D" id="1.10.10.60">
    <property type="entry name" value="Homeodomain-like"/>
    <property type="match status" value="1"/>
</dbReference>
<evidence type="ECO:0000256" key="2">
    <source>
        <dbReference type="ARBA" id="ARBA00023125"/>
    </source>
</evidence>
<evidence type="ECO:0000256" key="3">
    <source>
        <dbReference type="ARBA" id="ARBA00023163"/>
    </source>
</evidence>
<proteinExistence type="predicted"/>
<reference evidence="5" key="1">
    <citation type="submission" date="2022-03" db="EMBL/GenBank/DDBJ databases">
        <title>Genomic Encyclopedia of Type Strains, Phase III (KMG-III): the genomes of soil and plant-associated and newly described type strains.</title>
        <authorList>
            <person name="Whitman W."/>
        </authorList>
    </citation>
    <scope>NUCLEOTIDE SEQUENCE</scope>
    <source>
        <strain evidence="5">ANL 6-2</strain>
    </source>
</reference>
<dbReference type="GO" id="GO:0043565">
    <property type="term" value="F:sequence-specific DNA binding"/>
    <property type="evidence" value="ECO:0007669"/>
    <property type="project" value="InterPro"/>
</dbReference>
<protein>
    <submittedName>
        <fullName evidence="5">AraC-like DNA-binding protein</fullName>
    </submittedName>
</protein>
<evidence type="ECO:0000259" key="4">
    <source>
        <dbReference type="PROSITE" id="PS01124"/>
    </source>
</evidence>